<dbReference type="InterPro" id="IPR010982">
    <property type="entry name" value="Lambda_DNA-bd_dom_sf"/>
</dbReference>
<reference evidence="3" key="1">
    <citation type="submission" date="2021-03" db="EMBL/GenBank/DDBJ databases">
        <title>A new species, PO-11, isolated from a karst cave deposit.</title>
        <authorList>
            <person name="Zhaoxiaoyong W."/>
        </authorList>
    </citation>
    <scope>NUCLEOTIDE SEQUENCE</scope>
    <source>
        <strain evidence="3">PO-11</strain>
    </source>
</reference>
<proteinExistence type="predicted"/>
<dbReference type="GO" id="GO:0003677">
    <property type="term" value="F:DNA binding"/>
    <property type="evidence" value="ECO:0007669"/>
    <property type="project" value="InterPro"/>
</dbReference>
<feature type="region of interest" description="Disordered" evidence="1">
    <location>
        <begin position="135"/>
        <end position="162"/>
    </location>
</feature>
<dbReference type="SUPFAM" id="SSF47413">
    <property type="entry name" value="lambda repressor-like DNA-binding domains"/>
    <property type="match status" value="1"/>
</dbReference>
<feature type="domain" description="HTH cro/C1-type" evidence="2">
    <location>
        <begin position="67"/>
        <end position="113"/>
    </location>
</feature>
<dbReference type="Pfam" id="PF13560">
    <property type="entry name" value="HTH_31"/>
    <property type="match status" value="1"/>
</dbReference>
<evidence type="ECO:0000259" key="2">
    <source>
        <dbReference type="PROSITE" id="PS50943"/>
    </source>
</evidence>
<keyword evidence="4" id="KW-1185">Reference proteome</keyword>
<feature type="region of interest" description="Disordered" evidence="1">
    <location>
        <begin position="196"/>
        <end position="227"/>
    </location>
</feature>
<name>A0A939HEW2_9MICC</name>
<evidence type="ECO:0000313" key="3">
    <source>
        <dbReference type="EMBL" id="MBO1269604.1"/>
    </source>
</evidence>
<dbReference type="Gene3D" id="1.10.260.40">
    <property type="entry name" value="lambda repressor-like DNA-binding domains"/>
    <property type="match status" value="1"/>
</dbReference>
<feature type="compositionally biased region" description="Basic residues" evidence="1">
    <location>
        <begin position="141"/>
        <end position="154"/>
    </location>
</feature>
<evidence type="ECO:0000313" key="4">
    <source>
        <dbReference type="Proteomes" id="UP000664164"/>
    </source>
</evidence>
<evidence type="ECO:0000256" key="1">
    <source>
        <dbReference type="SAM" id="MobiDB-lite"/>
    </source>
</evidence>
<dbReference type="Proteomes" id="UP000664164">
    <property type="component" value="Unassembled WGS sequence"/>
</dbReference>
<dbReference type="CDD" id="cd00093">
    <property type="entry name" value="HTH_XRE"/>
    <property type="match status" value="1"/>
</dbReference>
<accession>A0A939HEW2</accession>
<feature type="region of interest" description="Disordered" evidence="1">
    <location>
        <begin position="1"/>
        <end position="42"/>
    </location>
</feature>
<dbReference type="InterPro" id="IPR001387">
    <property type="entry name" value="Cro/C1-type_HTH"/>
</dbReference>
<comment type="caution">
    <text evidence="3">The sequence shown here is derived from an EMBL/GenBank/DDBJ whole genome shotgun (WGS) entry which is preliminary data.</text>
</comment>
<protein>
    <submittedName>
        <fullName evidence="3">Helix-turn-helix transcriptional regulator</fullName>
    </submittedName>
</protein>
<dbReference type="SMART" id="SM00530">
    <property type="entry name" value="HTH_XRE"/>
    <property type="match status" value="1"/>
</dbReference>
<gene>
    <name evidence="3" type="ORF">J1902_16810</name>
</gene>
<dbReference type="EMBL" id="JAFNLL010000050">
    <property type="protein sequence ID" value="MBO1269604.1"/>
    <property type="molecule type" value="Genomic_DNA"/>
</dbReference>
<sequence length="248" mass="26527">MRAGALGTTTPPDGTDAERNGFHGSRAGAGVGPHDDAVAAGPGALDHWGSVPEDERATLAAGFGAELVRLRKACALSQARLGELAGLRGSHVGRLERGQRRPSVAAIQALSRIVATEAERDAVQHRLATLAGTSLREGAARKKQAKDNKHRRSALRSAEKAHRQMAGIIRAQEARGELVAGNLRSLAEKLGETVTRLRSETTPDPVGIKGVTARDAPKRRLDRPRSRSLKDIEAWAASWRDKDDDDDE</sequence>
<organism evidence="3 4">
    <name type="scientific">Arthrobacter cavernae</name>
    <dbReference type="NCBI Taxonomy" id="2817681"/>
    <lineage>
        <taxon>Bacteria</taxon>
        <taxon>Bacillati</taxon>
        <taxon>Actinomycetota</taxon>
        <taxon>Actinomycetes</taxon>
        <taxon>Micrococcales</taxon>
        <taxon>Micrococcaceae</taxon>
        <taxon>Arthrobacter</taxon>
    </lineage>
</organism>
<dbReference type="AlphaFoldDB" id="A0A939HEW2"/>
<dbReference type="PROSITE" id="PS50943">
    <property type="entry name" value="HTH_CROC1"/>
    <property type="match status" value="1"/>
</dbReference>
<feature type="compositionally biased region" description="Basic and acidic residues" evidence="1">
    <location>
        <begin position="215"/>
        <end position="227"/>
    </location>
</feature>